<dbReference type="SUPFAM" id="SSF54292">
    <property type="entry name" value="2Fe-2S ferredoxin-like"/>
    <property type="match status" value="1"/>
</dbReference>
<proteinExistence type="predicted"/>
<dbReference type="RefSeq" id="WP_236892008.1">
    <property type="nucleotide sequence ID" value="NZ_AP024488.1"/>
</dbReference>
<dbReference type="InterPro" id="IPR042204">
    <property type="entry name" value="2Fe-2S-bd_N"/>
</dbReference>
<dbReference type="Pfam" id="PF13510">
    <property type="entry name" value="Fer2_4"/>
    <property type="match status" value="1"/>
</dbReference>
<dbReference type="Gene3D" id="3.10.20.440">
    <property type="entry name" value="2Fe-2S iron-sulphur cluster binding domain, sarcosine oxidase, alpha subunit, N-terminal domain"/>
    <property type="match status" value="1"/>
</dbReference>
<protein>
    <submittedName>
        <fullName evidence="2">(2Fe-2S)-binding protein</fullName>
    </submittedName>
</protein>
<sequence>MFKDDKKNMRATVSVVLDGRSVSLPEGMSVAAGLLGIGEIISRISPSSHKPCSPHCLMGVCYECLMEIDGVKRQACMTDVREGMVINRHLLETDEPKEETHESSL</sequence>
<accession>A0ABM7PDK9</accession>
<evidence type="ECO:0000256" key="1">
    <source>
        <dbReference type="ARBA" id="ARBA00023002"/>
    </source>
</evidence>
<organism evidence="2 3">
    <name type="scientific">Desulfoluna limicola</name>
    <dbReference type="NCBI Taxonomy" id="2810562"/>
    <lineage>
        <taxon>Bacteria</taxon>
        <taxon>Pseudomonadati</taxon>
        <taxon>Thermodesulfobacteriota</taxon>
        <taxon>Desulfobacteria</taxon>
        <taxon>Desulfobacterales</taxon>
        <taxon>Desulfolunaceae</taxon>
        <taxon>Desulfoluna</taxon>
    </lineage>
</organism>
<keyword evidence="3" id="KW-1185">Reference proteome</keyword>
<name>A0ABM7PDK9_9BACT</name>
<evidence type="ECO:0000313" key="2">
    <source>
        <dbReference type="EMBL" id="BCS95713.1"/>
    </source>
</evidence>
<dbReference type="EMBL" id="AP024488">
    <property type="protein sequence ID" value="BCS95713.1"/>
    <property type="molecule type" value="Genomic_DNA"/>
</dbReference>
<keyword evidence="1" id="KW-0560">Oxidoreductase</keyword>
<dbReference type="Proteomes" id="UP001320148">
    <property type="component" value="Chromosome"/>
</dbReference>
<gene>
    <name evidence="2" type="ORF">DSLASN_13450</name>
</gene>
<reference evidence="2 3" key="1">
    <citation type="submission" date="2021-02" db="EMBL/GenBank/DDBJ databases">
        <title>Complete genome of Desulfoluna sp. strain ASN36.</title>
        <authorList>
            <person name="Takahashi A."/>
            <person name="Kojima H."/>
            <person name="Fukui M."/>
        </authorList>
    </citation>
    <scope>NUCLEOTIDE SEQUENCE [LARGE SCALE GENOMIC DNA]</scope>
    <source>
        <strain evidence="2 3">ASN36</strain>
    </source>
</reference>
<dbReference type="InterPro" id="IPR036010">
    <property type="entry name" value="2Fe-2S_ferredoxin-like_sf"/>
</dbReference>
<evidence type="ECO:0000313" key="3">
    <source>
        <dbReference type="Proteomes" id="UP001320148"/>
    </source>
</evidence>